<dbReference type="Gene3D" id="3.30.310.70">
    <property type="entry name" value="TT1751-like domain"/>
    <property type="match status" value="2"/>
</dbReference>
<dbReference type="OrthoDB" id="9799367at2"/>
<evidence type="ECO:0000313" key="3">
    <source>
        <dbReference type="Proteomes" id="UP000239002"/>
    </source>
</evidence>
<evidence type="ECO:0000313" key="2">
    <source>
        <dbReference type="EMBL" id="PPK97042.1"/>
    </source>
</evidence>
<dbReference type="PANTHER" id="PTHR38342:SF2">
    <property type="entry name" value="INNER MEMBRANE OR EXPORTED"/>
    <property type="match status" value="1"/>
</dbReference>
<comment type="caution">
    <text evidence="2">The sequence shown here is derived from an EMBL/GenBank/DDBJ whole genome shotgun (WGS) entry which is preliminary data.</text>
</comment>
<dbReference type="CDD" id="cd14797">
    <property type="entry name" value="DUF302"/>
    <property type="match status" value="2"/>
</dbReference>
<reference evidence="2 3" key="1">
    <citation type="submission" date="2018-02" db="EMBL/GenBank/DDBJ databases">
        <title>Genomic Encyclopedia of Archaeal and Bacterial Type Strains, Phase II (KMG-II): from individual species to whole genera.</title>
        <authorList>
            <person name="Goeker M."/>
        </authorList>
    </citation>
    <scope>NUCLEOTIDE SEQUENCE [LARGE SCALE GENOMIC DNA]</scope>
    <source>
        <strain evidence="2 3">DSM 16809</strain>
    </source>
</reference>
<feature type="domain" description="DUF302" evidence="1">
    <location>
        <begin position="212"/>
        <end position="272"/>
    </location>
</feature>
<sequence length="307" mass="33938">MKFIYLILALPIIFISCNTTDKKTTPVIANSHQVNGMNYMKSNQSFDDTYQSLKTTLSNNPAIKIIAEVDHSANAGNSNIELNPAKLILFGNPKLGSPLMLENQQAGLDLPQRILVFQDSNKDVYLAYNNSAFLSQRHGLTSEEITLDKISNALAMLTKKASNSTVMESDDTQTTLNEGIITTVSKQDFDATYTTLKNKIENNPALRIFTELDHQANAQNTDIELRPTRVIIFGNPNLGSPLMASSPTTALDLPQKMLVYENELGEVKISYNSTDFLTNRHHLKDTEKSIDKISKALQKIANTAAGL</sequence>
<dbReference type="InterPro" id="IPR005180">
    <property type="entry name" value="DUF302"/>
</dbReference>
<dbReference type="RefSeq" id="WP_104514558.1">
    <property type="nucleotide sequence ID" value="NZ_MQVW01000027.1"/>
</dbReference>
<dbReference type="AlphaFoldDB" id="A0A2S6IRZ7"/>
<keyword evidence="3" id="KW-1185">Reference proteome</keyword>
<dbReference type="Pfam" id="PF03625">
    <property type="entry name" value="DUF302"/>
    <property type="match status" value="2"/>
</dbReference>
<protein>
    <submittedName>
        <fullName evidence="2">Uncharacterized protein (DUF302 family)</fullName>
    </submittedName>
</protein>
<evidence type="ECO:0000259" key="1">
    <source>
        <dbReference type="Pfam" id="PF03625"/>
    </source>
</evidence>
<dbReference type="EMBL" id="PTJE01000001">
    <property type="protein sequence ID" value="PPK97042.1"/>
    <property type="molecule type" value="Genomic_DNA"/>
</dbReference>
<dbReference type="Proteomes" id="UP000239002">
    <property type="component" value="Unassembled WGS sequence"/>
</dbReference>
<proteinExistence type="predicted"/>
<dbReference type="PANTHER" id="PTHR38342">
    <property type="entry name" value="SLR5037 PROTEIN"/>
    <property type="match status" value="1"/>
</dbReference>
<organism evidence="2 3">
    <name type="scientific">Nonlabens xylanidelens</name>
    <dbReference type="NCBI Taxonomy" id="191564"/>
    <lineage>
        <taxon>Bacteria</taxon>
        <taxon>Pseudomonadati</taxon>
        <taxon>Bacteroidota</taxon>
        <taxon>Flavobacteriia</taxon>
        <taxon>Flavobacteriales</taxon>
        <taxon>Flavobacteriaceae</taxon>
        <taxon>Nonlabens</taxon>
    </lineage>
</organism>
<feature type="domain" description="DUF302" evidence="1">
    <location>
        <begin position="69"/>
        <end position="130"/>
    </location>
</feature>
<dbReference type="InterPro" id="IPR035923">
    <property type="entry name" value="TT1751-like_sf"/>
</dbReference>
<dbReference type="PROSITE" id="PS51257">
    <property type="entry name" value="PROKAR_LIPOPROTEIN"/>
    <property type="match status" value="1"/>
</dbReference>
<gene>
    <name evidence="2" type="ORF">LY01_00869</name>
</gene>
<accession>A0A2S6IRZ7</accession>
<name>A0A2S6IRZ7_9FLAO</name>
<dbReference type="SUPFAM" id="SSF103247">
    <property type="entry name" value="TT1751-like"/>
    <property type="match status" value="2"/>
</dbReference>